<dbReference type="OrthoDB" id="7684827at2759"/>
<name>A0A0J7K4N3_LASNI</name>
<comment type="caution">
    <text evidence="2">The sequence shown here is derived from an EMBL/GenBank/DDBJ whole genome shotgun (WGS) entry which is preliminary data.</text>
</comment>
<organism evidence="2 3">
    <name type="scientific">Lasius niger</name>
    <name type="common">Black garden ant</name>
    <dbReference type="NCBI Taxonomy" id="67767"/>
    <lineage>
        <taxon>Eukaryota</taxon>
        <taxon>Metazoa</taxon>
        <taxon>Ecdysozoa</taxon>
        <taxon>Arthropoda</taxon>
        <taxon>Hexapoda</taxon>
        <taxon>Insecta</taxon>
        <taxon>Pterygota</taxon>
        <taxon>Neoptera</taxon>
        <taxon>Endopterygota</taxon>
        <taxon>Hymenoptera</taxon>
        <taxon>Apocrita</taxon>
        <taxon>Aculeata</taxon>
        <taxon>Formicoidea</taxon>
        <taxon>Formicidae</taxon>
        <taxon>Formicinae</taxon>
        <taxon>Lasius</taxon>
        <taxon>Lasius</taxon>
    </lineage>
</organism>
<accession>A0A0J7K4N3</accession>
<dbReference type="SUPFAM" id="SSF56672">
    <property type="entry name" value="DNA/RNA polymerases"/>
    <property type="match status" value="1"/>
</dbReference>
<dbReference type="AlphaFoldDB" id="A0A0J7K4N3"/>
<gene>
    <name evidence="2" type="ORF">RF55_16038</name>
</gene>
<reference evidence="2 3" key="1">
    <citation type="submission" date="2015-04" db="EMBL/GenBank/DDBJ databases">
        <title>Lasius niger genome sequencing.</title>
        <authorList>
            <person name="Konorov E.A."/>
            <person name="Nikitin M.A."/>
            <person name="Kirill M.V."/>
            <person name="Chang P."/>
        </authorList>
    </citation>
    <scope>NUCLEOTIDE SEQUENCE [LARGE SCALE GENOMIC DNA]</scope>
    <source>
        <tissue evidence="2">Whole</tissue>
    </source>
</reference>
<dbReference type="PROSITE" id="PS50878">
    <property type="entry name" value="RT_POL"/>
    <property type="match status" value="1"/>
</dbReference>
<keyword evidence="3" id="KW-1185">Reference proteome</keyword>
<proteinExistence type="predicted"/>
<evidence type="ECO:0000259" key="1">
    <source>
        <dbReference type="PROSITE" id="PS50878"/>
    </source>
</evidence>
<dbReference type="PaxDb" id="67767-A0A0J7K4N3"/>
<dbReference type="Proteomes" id="UP000036403">
    <property type="component" value="Unassembled WGS sequence"/>
</dbReference>
<evidence type="ECO:0000313" key="3">
    <source>
        <dbReference type="Proteomes" id="UP000036403"/>
    </source>
</evidence>
<dbReference type="GO" id="GO:0071897">
    <property type="term" value="P:DNA biosynthetic process"/>
    <property type="evidence" value="ECO:0007669"/>
    <property type="project" value="UniProtKB-ARBA"/>
</dbReference>
<feature type="non-terminal residue" evidence="2">
    <location>
        <position position="1"/>
    </location>
</feature>
<dbReference type="EMBL" id="LBMM01013904">
    <property type="protein sequence ID" value="KMQ85428.1"/>
    <property type="molecule type" value="Genomic_DNA"/>
</dbReference>
<dbReference type="STRING" id="67767.A0A0J7K4N3"/>
<dbReference type="InterPro" id="IPR000477">
    <property type="entry name" value="RT_dom"/>
</dbReference>
<evidence type="ECO:0000313" key="2">
    <source>
        <dbReference type="EMBL" id="KMQ85428.1"/>
    </source>
</evidence>
<sequence>RWEKEIREVKTESQVWKVVNKERRKRKWVNEEIKMEEWDRYFRGLLGGVEWKTVWGIGRGEGSDGEEELRKEEMIRAVKKMKDGKAMGGDGIAGEVWKYGGEEVMEGLWEVCKKIWRKEGWPNDWKEGNIVPIVKKGEGERVEEYRGISKERGQMVVLFVDMKAAFNTVDREKLVRVMRKRGVREGLVRRCTEMLRKTCNRVKVGDMEGEKFWTIKGVRQGCPLSPSLFTLLLSDIDDELGKGGWEEDEEGMKGIMGKLEKYLEKKGLELNIGKTKVMRCRKGGGRWKKIRWRWNKKEIEEVREFKYLGYVIKYNGRQDAQIKERIKRGASLLGQVWGIGKRRFGRDWGRRIWLFDKLIWAVMNYGVEIWGWKEREGIERIHERYLKWVLGIGRYTPGYIVREELQREKLKGKAGMRALGYEKRLEEGRGGELARSCWEEMRKRAKKGKTMGGWGEERKEYLGGKNMTLEEVE</sequence>
<dbReference type="PANTHER" id="PTHR47027:SF20">
    <property type="entry name" value="REVERSE TRANSCRIPTASE-LIKE PROTEIN WITH RNA-DIRECTED DNA POLYMERASE DOMAIN"/>
    <property type="match status" value="1"/>
</dbReference>
<dbReference type="Pfam" id="PF00078">
    <property type="entry name" value="RVT_1"/>
    <property type="match status" value="1"/>
</dbReference>
<protein>
    <recommendedName>
        <fullName evidence="1">Reverse transcriptase domain-containing protein</fullName>
    </recommendedName>
</protein>
<dbReference type="PANTHER" id="PTHR47027">
    <property type="entry name" value="REVERSE TRANSCRIPTASE DOMAIN-CONTAINING PROTEIN"/>
    <property type="match status" value="1"/>
</dbReference>
<feature type="domain" description="Reverse transcriptase" evidence="1">
    <location>
        <begin position="1"/>
        <end position="312"/>
    </location>
</feature>
<dbReference type="InterPro" id="IPR043502">
    <property type="entry name" value="DNA/RNA_pol_sf"/>
</dbReference>